<dbReference type="Proteomes" id="UP000548476">
    <property type="component" value="Unassembled WGS sequence"/>
</dbReference>
<dbReference type="GO" id="GO:0004849">
    <property type="term" value="F:uridine kinase activity"/>
    <property type="evidence" value="ECO:0007669"/>
    <property type="project" value="UniProtKB-EC"/>
</dbReference>
<dbReference type="AlphaFoldDB" id="A0A841FSD1"/>
<dbReference type="SUPFAM" id="SSF52540">
    <property type="entry name" value="P-loop containing nucleoside triphosphate hydrolases"/>
    <property type="match status" value="1"/>
</dbReference>
<keyword evidence="3" id="KW-1185">Reference proteome</keyword>
<dbReference type="Pfam" id="PF00485">
    <property type="entry name" value="PRK"/>
    <property type="match status" value="1"/>
</dbReference>
<dbReference type="InterPro" id="IPR006083">
    <property type="entry name" value="PRK/URK"/>
</dbReference>
<sequence length="222" mass="24662">MATTRDACLARLAADLLARVTPHPLRVAVDGPDAAGKTTLADELVSHLAASRPVIRLSVDRFHRPEAVRRRRGSLSAEGYYRDSFDHDVIVGGVLRPLGPGGDRRYLPAVYDHRADSVVPATPRQAPPEAIVLFDGVFLLRPELREHWDASIYLHVGEDETLARALVRDLALFGSAAVVEERYRRRYLPGQRLYRAEARPADHADVVLDMTDPRAPVVLRRG</sequence>
<gene>
    <name evidence="2" type="ORF">HNR73_004085</name>
</gene>
<keyword evidence="2" id="KW-0418">Kinase</keyword>
<dbReference type="Gene3D" id="3.40.50.300">
    <property type="entry name" value="P-loop containing nucleotide triphosphate hydrolases"/>
    <property type="match status" value="1"/>
</dbReference>
<dbReference type="EC" id="2.7.1.48" evidence="2"/>
<evidence type="ECO:0000313" key="3">
    <source>
        <dbReference type="Proteomes" id="UP000548476"/>
    </source>
</evidence>
<dbReference type="EMBL" id="JACHGT010000008">
    <property type="protein sequence ID" value="MBB6036217.1"/>
    <property type="molecule type" value="Genomic_DNA"/>
</dbReference>
<protein>
    <submittedName>
        <fullName evidence="2">Uridine kinase</fullName>
        <ecNumber evidence="2">2.7.1.48</ecNumber>
    </submittedName>
</protein>
<comment type="caution">
    <text evidence="2">The sequence shown here is derived from an EMBL/GenBank/DDBJ whole genome shotgun (WGS) entry which is preliminary data.</text>
</comment>
<evidence type="ECO:0000259" key="1">
    <source>
        <dbReference type="Pfam" id="PF00485"/>
    </source>
</evidence>
<dbReference type="PANTHER" id="PTHR10285">
    <property type="entry name" value="URIDINE KINASE"/>
    <property type="match status" value="1"/>
</dbReference>
<proteinExistence type="predicted"/>
<evidence type="ECO:0000313" key="2">
    <source>
        <dbReference type="EMBL" id="MBB6036217.1"/>
    </source>
</evidence>
<reference evidence="2 3" key="1">
    <citation type="submission" date="2020-08" db="EMBL/GenBank/DDBJ databases">
        <title>Genomic Encyclopedia of Type Strains, Phase IV (KMG-IV): sequencing the most valuable type-strain genomes for metagenomic binning, comparative biology and taxonomic classification.</title>
        <authorList>
            <person name="Goeker M."/>
        </authorList>
    </citation>
    <scope>NUCLEOTIDE SEQUENCE [LARGE SCALE GENOMIC DNA]</scope>
    <source>
        <strain evidence="2 3">YIM 65646</strain>
    </source>
</reference>
<dbReference type="RefSeq" id="WP_184789049.1">
    <property type="nucleotide sequence ID" value="NZ_BONT01000046.1"/>
</dbReference>
<organism evidence="2 3">
    <name type="scientific">Phytomonospora endophytica</name>
    <dbReference type="NCBI Taxonomy" id="714109"/>
    <lineage>
        <taxon>Bacteria</taxon>
        <taxon>Bacillati</taxon>
        <taxon>Actinomycetota</taxon>
        <taxon>Actinomycetes</taxon>
        <taxon>Micromonosporales</taxon>
        <taxon>Micromonosporaceae</taxon>
        <taxon>Phytomonospora</taxon>
    </lineage>
</organism>
<name>A0A841FSD1_9ACTN</name>
<keyword evidence="2" id="KW-0808">Transferase</keyword>
<feature type="domain" description="Phosphoribulokinase/uridine kinase" evidence="1">
    <location>
        <begin position="28"/>
        <end position="174"/>
    </location>
</feature>
<dbReference type="InterPro" id="IPR027417">
    <property type="entry name" value="P-loop_NTPase"/>
</dbReference>
<dbReference type="GO" id="GO:0005524">
    <property type="term" value="F:ATP binding"/>
    <property type="evidence" value="ECO:0007669"/>
    <property type="project" value="InterPro"/>
</dbReference>
<accession>A0A841FSD1</accession>